<evidence type="ECO:0000313" key="1">
    <source>
        <dbReference type="EMBL" id="NWC83833.1"/>
    </source>
</evidence>
<gene>
    <name evidence="1" type="ORF">HX798_26630</name>
</gene>
<accession>A0A7Y7ZG64</accession>
<dbReference type="AlphaFoldDB" id="A0A7Y7ZG64"/>
<dbReference type="Proteomes" id="UP000542695">
    <property type="component" value="Unassembled WGS sequence"/>
</dbReference>
<evidence type="ECO:0000313" key="2">
    <source>
        <dbReference type="Proteomes" id="UP000542695"/>
    </source>
</evidence>
<dbReference type="RefSeq" id="WP_177011196.1">
    <property type="nucleotide sequence ID" value="NZ_JACARV010000107.1"/>
</dbReference>
<comment type="caution">
    <text evidence="1">The sequence shown here is derived from an EMBL/GenBank/DDBJ whole genome shotgun (WGS) entry which is preliminary data.</text>
</comment>
<protein>
    <submittedName>
        <fullName evidence="1">Uncharacterized protein</fullName>
    </submittedName>
</protein>
<name>A0A7Y7ZG64_PSEPU</name>
<proteinExistence type="predicted"/>
<reference evidence="1 2" key="1">
    <citation type="submission" date="2020-04" db="EMBL/GenBank/DDBJ databases">
        <title>Molecular characterization of pseudomonads from Agaricus bisporus reveal novel blotch 2 pathogens in Western Europe.</title>
        <authorList>
            <person name="Taparia T."/>
            <person name="Krijger M."/>
            <person name="Haynes E."/>
            <person name="Elpinstone J.G."/>
            <person name="Noble R."/>
            <person name="Van Der Wolf J."/>
        </authorList>
    </citation>
    <scope>NUCLEOTIDE SEQUENCE [LARGE SCALE GENOMIC DNA]</scope>
    <source>
        <strain evidence="1 2">P7765</strain>
    </source>
</reference>
<sequence>MNPITAAARLMGKRKIVRTGTAKKDGSTIFLWELDDGATLELIRGRTGFTSLQERRDAFQDLVDYYSRGAKVFVPRLSSVA</sequence>
<dbReference type="EMBL" id="JACARV010000107">
    <property type="protein sequence ID" value="NWC83833.1"/>
    <property type="molecule type" value="Genomic_DNA"/>
</dbReference>
<organism evidence="1 2">
    <name type="scientific">Pseudomonas putida</name>
    <name type="common">Arthrobacter siderocapsulatus</name>
    <dbReference type="NCBI Taxonomy" id="303"/>
    <lineage>
        <taxon>Bacteria</taxon>
        <taxon>Pseudomonadati</taxon>
        <taxon>Pseudomonadota</taxon>
        <taxon>Gammaproteobacteria</taxon>
        <taxon>Pseudomonadales</taxon>
        <taxon>Pseudomonadaceae</taxon>
        <taxon>Pseudomonas</taxon>
    </lineage>
</organism>